<evidence type="ECO:0000313" key="3">
    <source>
        <dbReference type="Proteomes" id="UP000033661"/>
    </source>
</evidence>
<organism evidence="2 3">
    <name type="scientific">Rickettsia bellii str. RML An4</name>
    <dbReference type="NCBI Taxonomy" id="1359193"/>
    <lineage>
        <taxon>Bacteria</taxon>
        <taxon>Pseudomonadati</taxon>
        <taxon>Pseudomonadota</taxon>
        <taxon>Alphaproteobacteria</taxon>
        <taxon>Rickettsiales</taxon>
        <taxon>Rickettsiaceae</taxon>
        <taxon>Rickettsieae</taxon>
        <taxon>Rickettsia</taxon>
        <taxon>belli group</taxon>
    </lineage>
</organism>
<feature type="compositionally biased region" description="Basic and acidic residues" evidence="1">
    <location>
        <begin position="56"/>
        <end position="71"/>
    </location>
</feature>
<comment type="caution">
    <text evidence="2">The sequence shown here is derived from an EMBL/GenBank/DDBJ whole genome shotgun (WGS) entry which is preliminary data.</text>
</comment>
<accession>A0A0F3QAS1</accession>
<dbReference type="PATRIC" id="fig|1359193.3.peg.634"/>
<dbReference type="EMBL" id="LAOI01000001">
    <property type="protein sequence ID" value="KJV89670.1"/>
    <property type="molecule type" value="Genomic_DNA"/>
</dbReference>
<sequence>MSKESLKSSINTPEEGVKSAEESNKLKPSINTPEGVNIQNPEPVQDQEQPAPSNSQEEKKTRKILKDDPKLKGTRMARAGAAATALAGATAEAGYHVTAGVVKGVGKIAAHDIVGGVEHIVEGVAKGGSKVATAVSKAADPLDKARKGGKIKEEGQHSPGLYDKALNKIRTSVPGGNTIADGLDKTYKVISSKGTKRILKVGGAISSVALNPTPIGVGIAALSLTAVAYNVTKETLEVREDKKLDREKTALESIKGAKAQQLDKVLEAKENIAKDAPNLQKFLDTKIPDIYKNPPEPSPDKTFEGGWAKQFVKSVHDTTLEAASLFADGIATGSIGGIAFAATAAFVNITGEVDSNIVHMERGNDKKIK</sequence>
<name>A0A0F3QAS1_RICBE</name>
<evidence type="ECO:0000256" key="1">
    <source>
        <dbReference type="SAM" id="MobiDB-lite"/>
    </source>
</evidence>
<gene>
    <name evidence="2" type="ORF">RBEAN4_0651</name>
</gene>
<dbReference type="AlphaFoldDB" id="A0A0F3QAS1"/>
<protein>
    <submittedName>
        <fullName evidence="2">Uncharacterized protein</fullName>
    </submittedName>
</protein>
<proteinExistence type="predicted"/>
<evidence type="ECO:0000313" key="2">
    <source>
        <dbReference type="EMBL" id="KJV89670.1"/>
    </source>
</evidence>
<feature type="compositionally biased region" description="Basic and acidic residues" evidence="1">
    <location>
        <begin position="15"/>
        <end position="25"/>
    </location>
</feature>
<reference evidence="2 3" key="1">
    <citation type="submission" date="2015-02" db="EMBL/GenBank/DDBJ databases">
        <title>Genome Sequencing of Rickettsiales.</title>
        <authorList>
            <person name="Daugherty S.C."/>
            <person name="Su Q."/>
            <person name="Abolude K."/>
            <person name="Beier-Sexton M."/>
            <person name="Carlyon J.A."/>
            <person name="Carter R."/>
            <person name="Day N.P."/>
            <person name="Dumler S.J."/>
            <person name="Dyachenko V."/>
            <person name="Godinez A."/>
            <person name="Kurtti T.J."/>
            <person name="Lichay M."/>
            <person name="Mullins K.E."/>
            <person name="Ott S."/>
            <person name="Pappas-Brown V."/>
            <person name="Paris D.H."/>
            <person name="Patel P."/>
            <person name="Richards A.L."/>
            <person name="Sadzewicz L."/>
            <person name="Sears K."/>
            <person name="Seidman D."/>
            <person name="Sengamalay N."/>
            <person name="Stenos J."/>
            <person name="Tallon L.J."/>
            <person name="Vincent G."/>
            <person name="Fraser C.M."/>
            <person name="Munderloh U."/>
            <person name="Dunning-Hotopp J.C."/>
        </authorList>
    </citation>
    <scope>NUCLEOTIDE SEQUENCE [LARGE SCALE GENOMIC DNA]</scope>
    <source>
        <strain evidence="2 3">RML An4</strain>
    </source>
</reference>
<dbReference type="RefSeq" id="WP_045798897.1">
    <property type="nucleotide sequence ID" value="NZ_LAOI01000001.1"/>
</dbReference>
<feature type="region of interest" description="Disordered" evidence="1">
    <location>
        <begin position="1"/>
        <end position="76"/>
    </location>
</feature>
<feature type="compositionally biased region" description="Polar residues" evidence="1">
    <location>
        <begin position="29"/>
        <end position="55"/>
    </location>
</feature>
<dbReference type="Proteomes" id="UP000033661">
    <property type="component" value="Unassembled WGS sequence"/>
</dbReference>
<keyword evidence="3" id="KW-1185">Reference proteome</keyword>